<dbReference type="RefSeq" id="XP_030835839.1">
    <property type="nucleotide sequence ID" value="XM_030979979.1"/>
</dbReference>
<dbReference type="SMART" id="SM00393">
    <property type="entry name" value="R3H"/>
    <property type="match status" value="1"/>
</dbReference>
<evidence type="ECO:0000256" key="8">
    <source>
        <dbReference type="ARBA" id="ARBA00022801"/>
    </source>
</evidence>
<dbReference type="InParanoid" id="A0A7M7NFC9"/>
<evidence type="ECO:0000259" key="18">
    <source>
        <dbReference type="PROSITE" id="PS51061"/>
    </source>
</evidence>
<feature type="compositionally biased region" description="Basic and acidic residues" evidence="16">
    <location>
        <begin position="848"/>
        <end position="867"/>
    </location>
</feature>
<dbReference type="AlphaFoldDB" id="A0A7M7NFC9"/>
<feature type="domain" description="AN1-type" evidence="17">
    <location>
        <begin position="944"/>
        <end position="993"/>
    </location>
</feature>
<dbReference type="Gene3D" id="4.10.1110.10">
    <property type="entry name" value="AN1-like Zinc finger"/>
    <property type="match status" value="1"/>
</dbReference>
<dbReference type="Pfam" id="PF01428">
    <property type="entry name" value="zf-AN1"/>
    <property type="match status" value="1"/>
</dbReference>
<dbReference type="KEGG" id="spu:591177"/>
<dbReference type="Pfam" id="PF21138">
    <property type="entry name" value="SMUBP-2_HCS1_1B"/>
    <property type="match status" value="1"/>
</dbReference>
<evidence type="ECO:0000256" key="11">
    <source>
        <dbReference type="ARBA" id="ARBA00022840"/>
    </source>
</evidence>
<dbReference type="InterPro" id="IPR035896">
    <property type="entry name" value="AN1-like_Znf"/>
</dbReference>
<dbReference type="CTD" id="3508"/>
<dbReference type="InterPro" id="IPR014001">
    <property type="entry name" value="Helicase_ATP-bd"/>
</dbReference>
<evidence type="ECO:0000256" key="12">
    <source>
        <dbReference type="ARBA" id="ARBA00022884"/>
    </source>
</evidence>
<evidence type="ECO:0000256" key="1">
    <source>
        <dbReference type="ARBA" id="ARBA00004123"/>
    </source>
</evidence>
<dbReference type="NCBIfam" id="TIGR00376">
    <property type="entry name" value="IGHMBP2 family helicase"/>
    <property type="match status" value="1"/>
</dbReference>
<keyword evidence="4" id="KW-0963">Cytoplasm</keyword>
<dbReference type="InterPro" id="IPR000058">
    <property type="entry name" value="Znf_AN1"/>
</dbReference>
<dbReference type="Proteomes" id="UP000007110">
    <property type="component" value="Unassembled WGS sequence"/>
</dbReference>
<dbReference type="SUPFAM" id="SSF118310">
    <property type="entry name" value="AN1-like Zinc finger"/>
    <property type="match status" value="1"/>
</dbReference>
<evidence type="ECO:0000256" key="10">
    <source>
        <dbReference type="ARBA" id="ARBA00022833"/>
    </source>
</evidence>
<keyword evidence="13" id="KW-0539">Nucleus</keyword>
<dbReference type="GO" id="GO:0043139">
    <property type="term" value="F:5'-3' DNA helicase activity"/>
    <property type="evidence" value="ECO:0000318"/>
    <property type="project" value="GO_Central"/>
</dbReference>
<comment type="subcellular location">
    <subcellularLocation>
        <location evidence="2">Cytoplasm</location>
    </subcellularLocation>
    <subcellularLocation>
        <location evidence="1">Nucleus</location>
    </subcellularLocation>
</comment>
<dbReference type="FunFam" id="3.30.1370.50:FF:000002">
    <property type="entry name" value="Immunoglobulin mu DNA-binding protein 2"/>
    <property type="match status" value="1"/>
</dbReference>
<feature type="region of interest" description="Disordered" evidence="16">
    <location>
        <begin position="901"/>
        <end position="934"/>
    </location>
</feature>
<dbReference type="InterPro" id="IPR048761">
    <property type="entry name" value="SMUBP-2_HCS1_1B"/>
</dbReference>
<comment type="catalytic activity">
    <reaction evidence="14">
        <text>ATP + H2O = ADP + phosphate + H(+)</text>
        <dbReference type="Rhea" id="RHEA:13065"/>
        <dbReference type="ChEBI" id="CHEBI:15377"/>
        <dbReference type="ChEBI" id="CHEBI:15378"/>
        <dbReference type="ChEBI" id="CHEBI:30616"/>
        <dbReference type="ChEBI" id="CHEBI:43474"/>
        <dbReference type="ChEBI" id="CHEBI:456216"/>
        <dbReference type="EC" id="3.6.4.12"/>
    </reaction>
    <physiologicalReaction direction="left-to-right" evidence="14">
        <dbReference type="Rhea" id="RHEA:13066"/>
    </physiologicalReaction>
</comment>
<dbReference type="GO" id="GO:0003677">
    <property type="term" value="F:DNA binding"/>
    <property type="evidence" value="ECO:0007669"/>
    <property type="project" value="InterPro"/>
</dbReference>
<dbReference type="InterPro" id="IPR041679">
    <property type="entry name" value="DNA2/NAM7-like_C"/>
</dbReference>
<reference evidence="20" key="1">
    <citation type="submission" date="2015-02" db="EMBL/GenBank/DDBJ databases">
        <title>Genome sequencing for Strongylocentrotus purpuratus.</title>
        <authorList>
            <person name="Murali S."/>
            <person name="Liu Y."/>
            <person name="Vee V."/>
            <person name="English A."/>
            <person name="Wang M."/>
            <person name="Skinner E."/>
            <person name="Han Y."/>
            <person name="Muzny D.M."/>
            <person name="Worley K.C."/>
            <person name="Gibbs R.A."/>
        </authorList>
    </citation>
    <scope>NUCLEOTIDE SEQUENCE</scope>
</reference>
<dbReference type="OMA" id="TIIHGPP"/>
<dbReference type="GeneID" id="591177"/>
<evidence type="ECO:0000313" key="20">
    <source>
        <dbReference type="Proteomes" id="UP000007110"/>
    </source>
</evidence>
<reference evidence="19" key="2">
    <citation type="submission" date="2021-01" db="UniProtKB">
        <authorList>
            <consortium name="EnsemblMetazoa"/>
        </authorList>
    </citation>
    <scope>IDENTIFICATION</scope>
</reference>
<keyword evidence="8" id="KW-0378">Hydrolase</keyword>
<evidence type="ECO:0000256" key="2">
    <source>
        <dbReference type="ARBA" id="ARBA00004496"/>
    </source>
</evidence>
<evidence type="ECO:0000256" key="6">
    <source>
        <dbReference type="ARBA" id="ARBA00022741"/>
    </source>
</evidence>
<dbReference type="Gene3D" id="2.40.30.270">
    <property type="match status" value="1"/>
</dbReference>
<dbReference type="GO" id="GO:0005634">
    <property type="term" value="C:nucleus"/>
    <property type="evidence" value="ECO:0000318"/>
    <property type="project" value="GO_Central"/>
</dbReference>
<dbReference type="FunFam" id="3.40.50.300:FF:001146">
    <property type="entry name" value="DNA-binding protein SMUBP-2 isoform X1"/>
    <property type="match status" value="1"/>
</dbReference>
<dbReference type="EnsemblMetazoa" id="XM_030979979">
    <property type="protein sequence ID" value="XP_030835839"/>
    <property type="gene ID" value="LOC591177"/>
</dbReference>
<dbReference type="SMART" id="SM00154">
    <property type="entry name" value="ZnF_AN1"/>
    <property type="match status" value="1"/>
</dbReference>
<protein>
    <recommendedName>
        <fullName evidence="21">DNA-binding protein SMUBP-2</fullName>
    </recommendedName>
</protein>
<dbReference type="FunFam" id="4.10.1110.10:FF:000013">
    <property type="entry name" value="Uncharacterized protein"/>
    <property type="match status" value="1"/>
</dbReference>
<accession>A0A7M7NFC9</accession>
<dbReference type="InterPro" id="IPR047187">
    <property type="entry name" value="SF1_C_Upf1"/>
</dbReference>
<evidence type="ECO:0000256" key="16">
    <source>
        <dbReference type="SAM" id="MobiDB-lite"/>
    </source>
</evidence>
<dbReference type="Pfam" id="PF13087">
    <property type="entry name" value="AAA_12"/>
    <property type="match status" value="1"/>
</dbReference>
<dbReference type="SUPFAM" id="SSF52540">
    <property type="entry name" value="P-loop containing nucleoside triphosphate hydrolases"/>
    <property type="match status" value="1"/>
</dbReference>
<keyword evidence="12" id="KW-0694">RNA-binding</keyword>
<dbReference type="CDD" id="cd18808">
    <property type="entry name" value="SF1_C_Upf1"/>
    <property type="match status" value="1"/>
</dbReference>
<feature type="region of interest" description="Disordered" evidence="16">
    <location>
        <begin position="828"/>
        <end position="867"/>
    </location>
</feature>
<evidence type="ECO:0000256" key="15">
    <source>
        <dbReference type="PROSITE-ProRule" id="PRU00449"/>
    </source>
</evidence>
<keyword evidence="5" id="KW-0479">Metal-binding</keyword>
<dbReference type="Gene3D" id="3.30.1370.50">
    <property type="entry name" value="R3H-like domain"/>
    <property type="match status" value="1"/>
</dbReference>
<evidence type="ECO:0000256" key="13">
    <source>
        <dbReference type="ARBA" id="ARBA00023242"/>
    </source>
</evidence>
<dbReference type="InterPro" id="IPR027417">
    <property type="entry name" value="P-loop_NTPase"/>
</dbReference>
<keyword evidence="10" id="KW-0862">Zinc</keyword>
<feature type="region of interest" description="Disordered" evidence="16">
    <location>
        <begin position="1012"/>
        <end position="1044"/>
    </location>
</feature>
<evidence type="ECO:0000256" key="7">
    <source>
        <dbReference type="ARBA" id="ARBA00022771"/>
    </source>
</evidence>
<comment type="similarity">
    <text evidence="3">Belongs to the DNA2/NAM7 helicase family.</text>
</comment>
<keyword evidence="20" id="KW-1185">Reference proteome</keyword>
<proteinExistence type="inferred from homology"/>
<dbReference type="GO" id="GO:0005524">
    <property type="term" value="F:ATP binding"/>
    <property type="evidence" value="ECO:0007669"/>
    <property type="project" value="UniProtKB-KW"/>
</dbReference>
<dbReference type="PANTHER" id="PTHR43788">
    <property type="entry name" value="DNA2/NAM7 HELICASE FAMILY MEMBER"/>
    <property type="match status" value="1"/>
</dbReference>
<feature type="domain" description="R3H" evidence="18">
    <location>
        <begin position="718"/>
        <end position="782"/>
    </location>
</feature>
<dbReference type="SUPFAM" id="SSF82708">
    <property type="entry name" value="R3H domain"/>
    <property type="match status" value="1"/>
</dbReference>
<keyword evidence="11" id="KW-0067">ATP-binding</keyword>
<dbReference type="GO" id="GO:0016787">
    <property type="term" value="F:hydrolase activity"/>
    <property type="evidence" value="ECO:0007669"/>
    <property type="project" value="UniProtKB-KW"/>
</dbReference>
<evidence type="ECO:0000256" key="9">
    <source>
        <dbReference type="ARBA" id="ARBA00022806"/>
    </source>
</evidence>
<keyword evidence="9" id="KW-0347">Helicase</keyword>
<evidence type="ECO:0000256" key="5">
    <source>
        <dbReference type="ARBA" id="ARBA00022723"/>
    </source>
</evidence>
<dbReference type="InterPro" id="IPR041677">
    <property type="entry name" value="DNA2/NAM7_AAA_11"/>
</dbReference>
<dbReference type="Pfam" id="PF13086">
    <property type="entry name" value="AAA_11"/>
    <property type="match status" value="1"/>
</dbReference>
<dbReference type="InterPro" id="IPR050534">
    <property type="entry name" value="Coronavir_polyprotein_1ab"/>
</dbReference>
<feature type="compositionally biased region" description="Acidic residues" evidence="16">
    <location>
        <begin position="828"/>
        <end position="838"/>
    </location>
</feature>
<dbReference type="GO" id="GO:0005737">
    <property type="term" value="C:cytoplasm"/>
    <property type="evidence" value="ECO:0000318"/>
    <property type="project" value="GO_Central"/>
</dbReference>
<keyword evidence="7 15" id="KW-0863">Zinc-finger</keyword>
<name>A0A7M7NFC9_STRPU</name>
<feature type="region of interest" description="Disordered" evidence="16">
    <location>
        <begin position="671"/>
        <end position="707"/>
    </location>
</feature>
<dbReference type="SMART" id="SM00382">
    <property type="entry name" value="AAA"/>
    <property type="match status" value="1"/>
</dbReference>
<organism evidence="19 20">
    <name type="scientific">Strongylocentrotus purpuratus</name>
    <name type="common">Purple sea urchin</name>
    <dbReference type="NCBI Taxonomy" id="7668"/>
    <lineage>
        <taxon>Eukaryota</taxon>
        <taxon>Metazoa</taxon>
        <taxon>Echinodermata</taxon>
        <taxon>Eleutherozoa</taxon>
        <taxon>Echinozoa</taxon>
        <taxon>Echinoidea</taxon>
        <taxon>Euechinoidea</taxon>
        <taxon>Echinacea</taxon>
        <taxon>Camarodonta</taxon>
        <taxon>Echinidea</taxon>
        <taxon>Strongylocentrotidae</taxon>
        <taxon>Strongylocentrotus</taxon>
    </lineage>
</organism>
<feature type="compositionally biased region" description="Basic and acidic residues" evidence="16">
    <location>
        <begin position="783"/>
        <end position="805"/>
    </location>
</feature>
<dbReference type="InterPro" id="IPR036867">
    <property type="entry name" value="R3H_dom_sf"/>
</dbReference>
<dbReference type="GO" id="GO:0003723">
    <property type="term" value="F:RNA binding"/>
    <property type="evidence" value="ECO:0007669"/>
    <property type="project" value="UniProtKB-KW"/>
</dbReference>
<dbReference type="OrthoDB" id="6513042at2759"/>
<dbReference type="GO" id="GO:0008270">
    <property type="term" value="F:zinc ion binding"/>
    <property type="evidence" value="ECO:0007669"/>
    <property type="project" value="UniProtKB-KW"/>
</dbReference>
<evidence type="ECO:0008006" key="21">
    <source>
        <dbReference type="Google" id="ProtNLM"/>
    </source>
</evidence>
<sequence length="1044" mass="116872">MSSIGEFVRKHLDLLDVERQAEIEQTSDLLGKLSVRELERRGVCLLKLRCASQATGLYGRTVLTFEPLRSQGQEGKLPAHNFGPGDIAGVSHSNSDTTSSSLLASGIVSKVTGSSIAVAFEENVEGIARGHDDTYKLTKLANDVTYRRLKKALHELEEYRTGPAVRLIEVLFGESDLGSPVSLPANKNPGSESVEFFNTNLNESQRDAVTFALCQREVAVIHGPPGTGKTTTVVEVIQQAVKQNMKILACAASNVAVDNLLERLSANASCSMVRLGHPARLLPSIQRFALDAILASSDGASIVRDIRRDLDTTLSQIRKTKDKDEKHRLKDEMKYLRKDLKSREQKAIQDILMAADVVLATNTSASTNGPLRALQQGHFDLVVIDECAQSLEAACWIPLLNARKCLLAGDHHQLPATIMSKQAAKEGLATSMMERIIDLYGNRVVQMLTTQYRMNDEIMRWSSDQLYDGKLQSHQSVATHLLKDMPCIMENENTTLPLLLIDTAGCDVLELELEDEVSKGNEGEADIVSHHVSNLISSGLSPAKIAVIAPYNLQVDLLRLRLSSKYPGLEIKSVDGFQGREKEAVVISLVRSNDRGEVGFLKEDRRINVAITRARRHLAVVCDSQTVGKHPFLKSLVDYFNDHGEVRTAFEYNEVLTSSLGAPRPDHLVFKSKTSSSHKGTKATGAVPKGQRKGQTKKPEVTGHGSTIDTVQRSKENATFLNETTRRLLEFKKEPEERKVVFPSLLNSHQRYIVHELAESFGLNHLSVGEGKERHIVVRKPKERTEPPPVERKSEERNTPVTGKEDSNLTVEDLVEDFETENKMELLYEEEEREESTEESNAGACNVEKSEVEQTKEKEKEVKSRDSETDEMNLWKCKFCGKRLPPGNHLLHEIHCEKTQAEKKRQSSAGVNKKNRNKAQKQKQKQNLEEAEEEDFDTLVAIAMKRDNECNFTRCKEKITITGLMCEFCMRRYCFKHHIPEIHGCEEMARHHVRHQMLKSKVVTNGSGVREKKVDPAHKANLQRKLGSKLGQLGEQRQRKQKPK</sequence>
<dbReference type="CDD" id="cd18044">
    <property type="entry name" value="DEXXQc_SMUBP2"/>
    <property type="match status" value="1"/>
</dbReference>
<dbReference type="InterPro" id="IPR001374">
    <property type="entry name" value="R3H_dom"/>
</dbReference>
<dbReference type="SMART" id="SM00487">
    <property type="entry name" value="DEXDc"/>
    <property type="match status" value="1"/>
</dbReference>
<evidence type="ECO:0000256" key="4">
    <source>
        <dbReference type="ARBA" id="ARBA00022490"/>
    </source>
</evidence>
<evidence type="ECO:0000256" key="3">
    <source>
        <dbReference type="ARBA" id="ARBA00007913"/>
    </source>
</evidence>
<dbReference type="Pfam" id="PF01424">
    <property type="entry name" value="R3H"/>
    <property type="match status" value="1"/>
</dbReference>
<dbReference type="PANTHER" id="PTHR43788:SF8">
    <property type="entry name" value="DNA-BINDING PROTEIN SMUBP-2"/>
    <property type="match status" value="1"/>
</dbReference>
<dbReference type="InterPro" id="IPR004483">
    <property type="entry name" value="SMUBP-2/Hcs1-like"/>
</dbReference>
<feature type="compositionally biased region" description="Basic residues" evidence="16">
    <location>
        <begin position="913"/>
        <end position="924"/>
    </location>
</feature>
<evidence type="ECO:0000256" key="14">
    <source>
        <dbReference type="ARBA" id="ARBA00048432"/>
    </source>
</evidence>
<dbReference type="PROSITE" id="PS51061">
    <property type="entry name" value="R3H"/>
    <property type="match status" value="1"/>
</dbReference>
<feature type="compositionally biased region" description="Low complexity" evidence="16">
    <location>
        <begin position="671"/>
        <end position="684"/>
    </location>
</feature>
<dbReference type="PROSITE" id="PS51039">
    <property type="entry name" value="ZF_AN1"/>
    <property type="match status" value="1"/>
</dbReference>
<keyword evidence="6" id="KW-0547">Nucleotide-binding</keyword>
<feature type="region of interest" description="Disordered" evidence="16">
    <location>
        <begin position="777"/>
        <end position="805"/>
    </location>
</feature>
<dbReference type="Gene3D" id="3.40.50.300">
    <property type="entry name" value="P-loop containing nucleotide triphosphate hydrolases"/>
    <property type="match status" value="2"/>
</dbReference>
<dbReference type="InterPro" id="IPR003593">
    <property type="entry name" value="AAA+_ATPase"/>
</dbReference>
<evidence type="ECO:0000313" key="19">
    <source>
        <dbReference type="EnsemblMetazoa" id="XP_030835839"/>
    </source>
</evidence>
<evidence type="ECO:0000259" key="17">
    <source>
        <dbReference type="PROSITE" id="PS51039"/>
    </source>
</evidence>